<evidence type="ECO:0000256" key="1">
    <source>
        <dbReference type="ARBA" id="ARBA00006328"/>
    </source>
</evidence>
<dbReference type="InterPro" id="IPR036291">
    <property type="entry name" value="NAD(P)-bd_dom_sf"/>
</dbReference>
<dbReference type="OrthoDB" id="3358371at2759"/>
<sequence>MTKSILIMTVTGNQGSAVADVFLNKPGWKVKGLTRNPLSLGSQTLGDRGVEILQGDVNDVDSLKAAFQGVDVIFGNTVFSDAMSNPNSPDLALLKPGQNTRVLSYDLELQQGKNIADAAANVPSLKRFIWSSLSDATKWSKGKYKGVYHFDCKAHVEDYISRTYPELAQKTSVLQMGLFITNWKWGRTSVPWQKLPDGTMLLKIPGSGNEPIPLVHTQDTGNFVDALLNLPAGTNMLAFGDRLTWPDYVKLWSDITGIPAVFEKTTVEEHSKLAPADHSAEMAEMYGYMQEFGFHGGDPSVLYSRNVKPEIPCTRVADYIKSEDWSHVGDPNITK</sequence>
<proteinExistence type="inferred from homology"/>
<dbReference type="PANTHER" id="PTHR42748:SF26">
    <property type="entry name" value="NMRA-LIKE DOMAIN-CONTAINING PROTEIN"/>
    <property type="match status" value="1"/>
</dbReference>
<dbReference type="Pfam" id="PF05368">
    <property type="entry name" value="NmrA"/>
    <property type="match status" value="1"/>
</dbReference>
<keyword evidence="5" id="KW-1185">Reference proteome</keyword>
<reference evidence="4 5" key="1">
    <citation type="journal article" date="2017" name="Biotechnol. Biofuels">
        <title>Differential beta-glucosidase expression as a function of carbon source availability in Talaromyces amestolkiae: a genomic and proteomic approach.</title>
        <authorList>
            <person name="de Eugenio L.I."/>
            <person name="Mendez-Liter J.A."/>
            <person name="Nieto-Dominguez M."/>
            <person name="Alonso L."/>
            <person name="Gil-Munoz J."/>
            <person name="Barriuso J."/>
            <person name="Prieto A."/>
            <person name="Martinez M.J."/>
        </authorList>
    </citation>
    <scope>NUCLEOTIDE SEQUENCE [LARGE SCALE GENOMIC DNA]</scope>
    <source>
        <strain evidence="4 5">CIB</strain>
    </source>
</reference>
<dbReference type="EMBL" id="MIKG01000036">
    <property type="protein sequence ID" value="RAO74340.1"/>
    <property type="molecule type" value="Genomic_DNA"/>
</dbReference>
<evidence type="ECO:0000313" key="5">
    <source>
        <dbReference type="Proteomes" id="UP000249363"/>
    </source>
</evidence>
<dbReference type="PANTHER" id="PTHR42748">
    <property type="entry name" value="NITROGEN METABOLITE REPRESSION PROTEIN NMRA FAMILY MEMBER"/>
    <property type="match status" value="1"/>
</dbReference>
<accession>A0A364LEU3</accession>
<dbReference type="GeneID" id="63799566"/>
<dbReference type="InterPro" id="IPR008030">
    <property type="entry name" value="NmrA-like"/>
</dbReference>
<comment type="similarity">
    <text evidence="1">Belongs to the NmrA-type oxidoreductase family.</text>
</comment>
<dbReference type="RefSeq" id="XP_040738854.1">
    <property type="nucleotide sequence ID" value="XM_040872973.1"/>
</dbReference>
<gene>
    <name evidence="4" type="ORF">BHQ10_010352</name>
</gene>
<evidence type="ECO:0000256" key="2">
    <source>
        <dbReference type="ARBA" id="ARBA00022857"/>
    </source>
</evidence>
<protein>
    <recommendedName>
        <fullName evidence="3">NmrA-like domain-containing protein</fullName>
    </recommendedName>
</protein>
<dbReference type="AlphaFoldDB" id="A0A364LEU3"/>
<dbReference type="GO" id="GO:0005634">
    <property type="term" value="C:nucleus"/>
    <property type="evidence" value="ECO:0007669"/>
    <property type="project" value="TreeGrafter"/>
</dbReference>
<dbReference type="InterPro" id="IPR051164">
    <property type="entry name" value="NmrA-like_oxidored"/>
</dbReference>
<dbReference type="Gene3D" id="3.40.50.720">
    <property type="entry name" value="NAD(P)-binding Rossmann-like Domain"/>
    <property type="match status" value="1"/>
</dbReference>
<keyword evidence="2" id="KW-0521">NADP</keyword>
<dbReference type="Gene3D" id="3.90.25.10">
    <property type="entry name" value="UDP-galactose 4-epimerase, domain 1"/>
    <property type="match status" value="1"/>
</dbReference>
<organism evidence="4 5">
    <name type="scientific">Talaromyces amestolkiae</name>
    <dbReference type="NCBI Taxonomy" id="1196081"/>
    <lineage>
        <taxon>Eukaryota</taxon>
        <taxon>Fungi</taxon>
        <taxon>Dikarya</taxon>
        <taxon>Ascomycota</taxon>
        <taxon>Pezizomycotina</taxon>
        <taxon>Eurotiomycetes</taxon>
        <taxon>Eurotiomycetidae</taxon>
        <taxon>Eurotiales</taxon>
        <taxon>Trichocomaceae</taxon>
        <taxon>Talaromyces</taxon>
        <taxon>Talaromyces sect. Talaromyces</taxon>
    </lineage>
</organism>
<name>A0A364LEU3_TALAM</name>
<evidence type="ECO:0000259" key="3">
    <source>
        <dbReference type="Pfam" id="PF05368"/>
    </source>
</evidence>
<dbReference type="Proteomes" id="UP000249363">
    <property type="component" value="Unassembled WGS sequence"/>
</dbReference>
<feature type="domain" description="NmrA-like" evidence="3">
    <location>
        <begin position="1"/>
        <end position="295"/>
    </location>
</feature>
<comment type="caution">
    <text evidence="4">The sequence shown here is derived from an EMBL/GenBank/DDBJ whole genome shotgun (WGS) entry which is preliminary data.</text>
</comment>
<dbReference type="STRING" id="1196081.A0A364LEU3"/>
<dbReference type="SUPFAM" id="SSF51735">
    <property type="entry name" value="NAD(P)-binding Rossmann-fold domains"/>
    <property type="match status" value="1"/>
</dbReference>
<dbReference type="CDD" id="cd05251">
    <property type="entry name" value="NmrA_like_SDR_a"/>
    <property type="match status" value="1"/>
</dbReference>
<evidence type="ECO:0000313" key="4">
    <source>
        <dbReference type="EMBL" id="RAO74340.1"/>
    </source>
</evidence>